<reference evidence="1 2" key="1">
    <citation type="journal article" date="2015" name="Nature">
        <title>rRNA introns, odd ribosomes, and small enigmatic genomes across a large radiation of phyla.</title>
        <authorList>
            <person name="Brown C.T."/>
            <person name="Hug L.A."/>
            <person name="Thomas B.C."/>
            <person name="Sharon I."/>
            <person name="Castelle C.J."/>
            <person name="Singh A."/>
            <person name="Wilkins M.J."/>
            <person name="Williams K.H."/>
            <person name="Banfield J.F."/>
        </authorList>
    </citation>
    <scope>NUCLEOTIDE SEQUENCE [LARGE SCALE GENOMIC DNA]</scope>
</reference>
<accession>A0A0G1W6Y3</accession>
<gene>
    <name evidence="1" type="ORF">UY16_C0062G0002</name>
</gene>
<name>A0A0G1W6Y3_9BACT</name>
<dbReference type="EMBL" id="LCOY01000062">
    <property type="protein sequence ID" value="KKU86103.1"/>
    <property type="molecule type" value="Genomic_DNA"/>
</dbReference>
<protein>
    <submittedName>
        <fullName evidence="1">Uncharacterized protein</fullName>
    </submittedName>
</protein>
<evidence type="ECO:0000313" key="2">
    <source>
        <dbReference type="Proteomes" id="UP000034739"/>
    </source>
</evidence>
<dbReference type="AlphaFoldDB" id="A0A0G1W6Y3"/>
<dbReference type="Proteomes" id="UP000034739">
    <property type="component" value="Unassembled WGS sequence"/>
</dbReference>
<comment type="caution">
    <text evidence="1">The sequence shown here is derived from an EMBL/GenBank/DDBJ whole genome shotgun (WGS) entry which is preliminary data.</text>
</comment>
<organism evidence="1 2">
    <name type="scientific">Candidatus Gottesmanbacteria bacterium GW2011_GWA2_47_9</name>
    <dbReference type="NCBI Taxonomy" id="1618445"/>
    <lineage>
        <taxon>Bacteria</taxon>
        <taxon>Candidatus Gottesmaniibacteriota</taxon>
    </lineage>
</organism>
<proteinExistence type="predicted"/>
<evidence type="ECO:0000313" key="1">
    <source>
        <dbReference type="EMBL" id="KKU86103.1"/>
    </source>
</evidence>
<sequence length="87" mass="9750">MKRVLLIGAVIVALFVGAQMLTEKETVGKNISMSSESARREAAQKTNEQKNFFSLVATAKELTPAQKKLEELGFYSDKFQSIQIKRK</sequence>